<dbReference type="EMBL" id="LNZH02000216">
    <property type="protein sequence ID" value="OCB84221.1"/>
    <property type="molecule type" value="Genomic_DNA"/>
</dbReference>
<sequence length="647" mass="72279">MFSSPKYTPLEKPWPENIDVSKQGIEVPGTRRPGQTGAWGLSTVADQPHVRVLPDIFELGLKLSTNERYLGHRPIVSKNPLKFADHYVWETYNQVDQRRRNVGSALHRYFTDGVLGGGEMPTVGIWSQNRPEWQIIDLALHAYAKVGVSLYDTLGKDSVEYIINHAHLTVIFATVQHIPNLLALKSRVPMLRMVVSIDDLSEETKQVLTSWGALQDIQVKELRDLEEYGKANRIEPLPATPEQIATLCYTSRANVLNVTALGGATGFYTGDPLRLLEDMSILKPNFFPSVPRVLNRIYQIAMQAAELPGLKGFLFRSAVEAKLKKLRETGDNTHVFWDRLVFRKIQAVLGGNIKLLISGSAPISIDVMDFLRIAFACEVVEGYGMTENCAVITRTWPGDPSCSGTVGAPQPCTEIKLVDVTAMGYTSEDKPSPRGEICVRGGQCFKGYYKDEKNTRETLDDEGWVHTGDIGEIDSFGRLRIIDRLKNIMKLSQGEYVALERIENAYDLSPLIAQIYVHGDSLRDHLVGIVVPDPIQLAPLVSKLYGKPIAPEDSTILADAIRDTRVVQAILDEMNEEAKNAGLKGFETVKKIHVTLEPFTVDNNMLTPTFKLRRRDVVAKYKDVLEQLYSEPDLAPIADLKQEISKL</sequence>
<evidence type="ECO:0000259" key="3">
    <source>
        <dbReference type="Pfam" id="PF00501"/>
    </source>
</evidence>
<dbReference type="AlphaFoldDB" id="A0A9Q5HQN5"/>
<evidence type="ECO:0000256" key="1">
    <source>
        <dbReference type="ARBA" id="ARBA00022741"/>
    </source>
</evidence>
<dbReference type="Proteomes" id="UP000757232">
    <property type="component" value="Unassembled WGS sequence"/>
</dbReference>
<keyword evidence="2" id="KW-0067">ATP-binding</keyword>
<dbReference type="InterPro" id="IPR042099">
    <property type="entry name" value="ANL_N_sf"/>
</dbReference>
<protein>
    <submittedName>
        <fullName evidence="4">Acetyl-CoA synthetase-like protein</fullName>
    </submittedName>
</protein>
<keyword evidence="1" id="KW-0547">Nucleotide-binding</keyword>
<gene>
    <name evidence="4" type="ORF">A7U60_g8898</name>
</gene>
<dbReference type="OrthoDB" id="1700726at2759"/>
<dbReference type="GO" id="GO:0005524">
    <property type="term" value="F:ATP binding"/>
    <property type="evidence" value="ECO:0007669"/>
    <property type="project" value="UniProtKB-KW"/>
</dbReference>
<dbReference type="Gene3D" id="3.40.50.12780">
    <property type="entry name" value="N-terminal domain of ligase-like"/>
    <property type="match status" value="2"/>
</dbReference>
<dbReference type="GO" id="GO:0005783">
    <property type="term" value="C:endoplasmic reticulum"/>
    <property type="evidence" value="ECO:0007669"/>
    <property type="project" value="TreeGrafter"/>
</dbReference>
<dbReference type="GO" id="GO:0004467">
    <property type="term" value="F:long-chain fatty acid-CoA ligase activity"/>
    <property type="evidence" value="ECO:0007669"/>
    <property type="project" value="TreeGrafter"/>
</dbReference>
<dbReference type="Pfam" id="PF00501">
    <property type="entry name" value="AMP-binding"/>
    <property type="match status" value="2"/>
</dbReference>
<dbReference type="GO" id="GO:0016020">
    <property type="term" value="C:membrane"/>
    <property type="evidence" value="ECO:0007669"/>
    <property type="project" value="TreeGrafter"/>
</dbReference>
<organism evidence="4 5">
    <name type="scientific">Sanghuangporus baumii</name>
    <name type="common">Phellinus baumii</name>
    <dbReference type="NCBI Taxonomy" id="108892"/>
    <lineage>
        <taxon>Eukaryota</taxon>
        <taxon>Fungi</taxon>
        <taxon>Dikarya</taxon>
        <taxon>Basidiomycota</taxon>
        <taxon>Agaricomycotina</taxon>
        <taxon>Agaricomycetes</taxon>
        <taxon>Hymenochaetales</taxon>
        <taxon>Hymenochaetaceae</taxon>
        <taxon>Sanghuangporus</taxon>
    </lineage>
</organism>
<reference evidence="4" key="1">
    <citation type="submission" date="2016-06" db="EMBL/GenBank/DDBJ databases">
        <title>Draft Genome sequence of the fungus Inonotus baumii.</title>
        <authorList>
            <person name="Zhu H."/>
            <person name="Lin W."/>
        </authorList>
    </citation>
    <scope>NUCLEOTIDE SEQUENCE</scope>
    <source>
        <strain evidence="4">821</strain>
    </source>
</reference>
<feature type="domain" description="AMP-dependent synthetase/ligase" evidence="3">
    <location>
        <begin position="255"/>
        <end position="449"/>
    </location>
</feature>
<keyword evidence="5" id="KW-1185">Reference proteome</keyword>
<name>A0A9Q5HQN5_SANBA</name>
<accession>A0A9Q5HQN5</accession>
<dbReference type="InterPro" id="IPR000873">
    <property type="entry name" value="AMP-dep_synth/lig_dom"/>
</dbReference>
<evidence type="ECO:0000313" key="5">
    <source>
        <dbReference type="Proteomes" id="UP000757232"/>
    </source>
</evidence>
<evidence type="ECO:0000256" key="2">
    <source>
        <dbReference type="ARBA" id="ARBA00022840"/>
    </source>
</evidence>
<proteinExistence type="predicted"/>
<evidence type="ECO:0000313" key="4">
    <source>
        <dbReference type="EMBL" id="OCB84221.1"/>
    </source>
</evidence>
<dbReference type="PANTHER" id="PTHR43272:SF33">
    <property type="entry name" value="AMP-BINDING DOMAIN-CONTAINING PROTEIN-RELATED"/>
    <property type="match status" value="1"/>
</dbReference>
<dbReference type="PANTHER" id="PTHR43272">
    <property type="entry name" value="LONG-CHAIN-FATTY-ACID--COA LIGASE"/>
    <property type="match status" value="1"/>
</dbReference>
<dbReference type="SUPFAM" id="SSF56801">
    <property type="entry name" value="Acetyl-CoA synthetase-like"/>
    <property type="match status" value="1"/>
</dbReference>
<comment type="caution">
    <text evidence="4">The sequence shown here is derived from an EMBL/GenBank/DDBJ whole genome shotgun (WGS) entry which is preliminary data.</text>
</comment>
<feature type="domain" description="AMP-dependent synthetase/ligase" evidence="3">
    <location>
        <begin position="83"/>
        <end position="251"/>
    </location>
</feature>